<evidence type="ECO:0000313" key="15">
    <source>
        <dbReference type="Proteomes" id="UP000298049"/>
    </source>
</evidence>
<keyword evidence="5 13" id="KW-0444">Lipid biosynthesis</keyword>
<keyword evidence="11 13" id="KW-0443">Lipid metabolism</keyword>
<reference evidence="14 15" key="1">
    <citation type="submission" date="2018-07" db="EMBL/GenBank/DDBJ databases">
        <title>Marsedoiliclastica nanhaica gen. nov. sp. nov., a novel marine hydrocarbonoclastic bacterium isolated from an in-situ enriched hydrocarbon-degrading consortium in deep-sea sediment.</title>
        <authorList>
            <person name="Dong C."/>
            <person name="Ma T."/>
            <person name="Liu R."/>
            <person name="Shao Z."/>
        </authorList>
    </citation>
    <scope>NUCLEOTIDE SEQUENCE [LARGE SCALE GENOMIC DNA]</scope>
    <source>
        <strain evidence="15">soil36-7</strain>
    </source>
</reference>
<dbReference type="RefSeq" id="WP_136549034.1">
    <property type="nucleotide sequence ID" value="NZ_CP031093.1"/>
</dbReference>
<dbReference type="OrthoDB" id="9766423at2"/>
<accession>A0A4P7XHZ7</accession>
<dbReference type="UniPathway" id="UPA00359">
    <property type="reaction ID" value="UER00482"/>
</dbReference>
<dbReference type="GO" id="GO:0005524">
    <property type="term" value="F:ATP binding"/>
    <property type="evidence" value="ECO:0007669"/>
    <property type="project" value="UniProtKB-UniRule"/>
</dbReference>
<protein>
    <recommendedName>
        <fullName evidence="4 13">Tetraacyldisaccharide 4'-kinase</fullName>
        <ecNumber evidence="3 13">2.7.1.130</ecNumber>
    </recommendedName>
    <alternativeName>
        <fullName evidence="12 13">Lipid A 4'-kinase</fullName>
    </alternativeName>
</protein>
<evidence type="ECO:0000256" key="6">
    <source>
        <dbReference type="ARBA" id="ARBA00022556"/>
    </source>
</evidence>
<dbReference type="InterPro" id="IPR027417">
    <property type="entry name" value="P-loop_NTPase"/>
</dbReference>
<evidence type="ECO:0000313" key="14">
    <source>
        <dbReference type="EMBL" id="QCF26313.1"/>
    </source>
</evidence>
<keyword evidence="15" id="KW-1185">Reference proteome</keyword>
<evidence type="ECO:0000256" key="2">
    <source>
        <dbReference type="ARBA" id="ARBA00004870"/>
    </source>
</evidence>
<evidence type="ECO:0000256" key="4">
    <source>
        <dbReference type="ARBA" id="ARBA00016436"/>
    </source>
</evidence>
<proteinExistence type="inferred from homology"/>
<evidence type="ECO:0000256" key="12">
    <source>
        <dbReference type="ARBA" id="ARBA00029757"/>
    </source>
</evidence>
<comment type="catalytic activity">
    <reaction evidence="13">
        <text>a lipid A disaccharide + ATP = a lipid IVA + ADP + H(+)</text>
        <dbReference type="Rhea" id="RHEA:67840"/>
        <dbReference type="ChEBI" id="CHEBI:15378"/>
        <dbReference type="ChEBI" id="CHEBI:30616"/>
        <dbReference type="ChEBI" id="CHEBI:176343"/>
        <dbReference type="ChEBI" id="CHEBI:176425"/>
        <dbReference type="ChEBI" id="CHEBI:456216"/>
        <dbReference type="EC" id="2.7.1.130"/>
    </reaction>
</comment>
<dbReference type="EMBL" id="CP031093">
    <property type="protein sequence ID" value="QCF26313.1"/>
    <property type="molecule type" value="Genomic_DNA"/>
</dbReference>
<dbReference type="GO" id="GO:0009245">
    <property type="term" value="P:lipid A biosynthetic process"/>
    <property type="evidence" value="ECO:0007669"/>
    <property type="project" value="UniProtKB-UniRule"/>
</dbReference>
<comment type="function">
    <text evidence="1 13">Transfers the gamma-phosphate of ATP to the 4'-position of a tetraacyldisaccharide 1-phosphate intermediate (termed DS-1-P) to form tetraacyldisaccharide 1,4'-bis-phosphate (lipid IVA).</text>
</comment>
<dbReference type="InterPro" id="IPR003758">
    <property type="entry name" value="LpxK"/>
</dbReference>
<evidence type="ECO:0000256" key="3">
    <source>
        <dbReference type="ARBA" id="ARBA00012071"/>
    </source>
</evidence>
<comment type="caution">
    <text evidence="13">Lacks conserved residue(s) required for the propagation of feature annotation.</text>
</comment>
<evidence type="ECO:0000256" key="5">
    <source>
        <dbReference type="ARBA" id="ARBA00022516"/>
    </source>
</evidence>
<dbReference type="GO" id="GO:0009244">
    <property type="term" value="P:lipopolysaccharide core region biosynthetic process"/>
    <property type="evidence" value="ECO:0007669"/>
    <property type="project" value="TreeGrafter"/>
</dbReference>
<evidence type="ECO:0000256" key="11">
    <source>
        <dbReference type="ARBA" id="ARBA00023098"/>
    </source>
</evidence>
<keyword evidence="7 13" id="KW-0808">Transferase</keyword>
<keyword evidence="9 13" id="KW-0418">Kinase</keyword>
<comment type="similarity">
    <text evidence="13">Belongs to the LpxK family.</text>
</comment>
<dbReference type="GO" id="GO:0005886">
    <property type="term" value="C:plasma membrane"/>
    <property type="evidence" value="ECO:0007669"/>
    <property type="project" value="TreeGrafter"/>
</dbReference>
<evidence type="ECO:0000256" key="13">
    <source>
        <dbReference type="HAMAP-Rule" id="MF_00409"/>
    </source>
</evidence>
<evidence type="ECO:0000256" key="8">
    <source>
        <dbReference type="ARBA" id="ARBA00022741"/>
    </source>
</evidence>
<name>A0A4P7XHZ7_9ALTE</name>
<dbReference type="Proteomes" id="UP000298049">
    <property type="component" value="Chromosome"/>
</dbReference>
<keyword evidence="10 13" id="KW-0067">ATP-binding</keyword>
<evidence type="ECO:0000256" key="7">
    <source>
        <dbReference type="ARBA" id="ARBA00022679"/>
    </source>
</evidence>
<evidence type="ECO:0000256" key="1">
    <source>
        <dbReference type="ARBA" id="ARBA00002274"/>
    </source>
</evidence>
<keyword evidence="6 13" id="KW-0441">Lipid A biosynthesis</keyword>
<dbReference type="AlphaFoldDB" id="A0A4P7XHZ7"/>
<dbReference type="KEGG" id="hmi:soil367_10405"/>
<evidence type="ECO:0000256" key="9">
    <source>
        <dbReference type="ARBA" id="ARBA00022777"/>
    </source>
</evidence>
<dbReference type="EC" id="2.7.1.130" evidence="3 13"/>
<evidence type="ECO:0000256" key="10">
    <source>
        <dbReference type="ARBA" id="ARBA00022840"/>
    </source>
</evidence>
<dbReference type="SUPFAM" id="SSF52540">
    <property type="entry name" value="P-loop containing nucleoside triphosphate hydrolases"/>
    <property type="match status" value="1"/>
</dbReference>
<dbReference type="NCBIfam" id="TIGR00682">
    <property type="entry name" value="lpxK"/>
    <property type="match status" value="1"/>
</dbReference>
<dbReference type="PANTHER" id="PTHR42724">
    <property type="entry name" value="TETRAACYLDISACCHARIDE 4'-KINASE"/>
    <property type="match status" value="1"/>
</dbReference>
<dbReference type="HAMAP" id="MF_00409">
    <property type="entry name" value="LpxK"/>
    <property type="match status" value="1"/>
</dbReference>
<dbReference type="PANTHER" id="PTHR42724:SF1">
    <property type="entry name" value="TETRAACYLDISACCHARIDE 4'-KINASE, MITOCHONDRIAL-RELATED"/>
    <property type="match status" value="1"/>
</dbReference>
<dbReference type="Pfam" id="PF02606">
    <property type="entry name" value="LpxK"/>
    <property type="match status" value="1"/>
</dbReference>
<sequence>MAGKLTAWVERFWYQRQQAPLGLRPFSALFGALARRRRDRFALPGNQYQSPLPVVVVGNITVGGTGKSPLTAWLVEVLRRHGYSPVIVTRGYGGAAKNAPLMVTPTTDVMACGDEALMLARQCQVPVVVDPDRARAAAWATAEGLGNILVCDDGLQHYRLARDIELAVFDGARGAGNGALLPVGPLREPLQRLASATAVIVNGEPWHPSFDAIRQHAPAFFRMSLQPQRMRHLLSGEIQAPDYFRGQTVHGVAGIGNPSRFFKTLEALGVRVSEHVFPDHHRFSAADIVDDGLPVVMTAKDSVKCESFARPNWWVLEVAAAPEEALEQLLMKTLKTAT</sequence>
<organism evidence="14 15">
    <name type="scientific">Hydrocarboniclastica marina</name>
    <dbReference type="NCBI Taxonomy" id="2259620"/>
    <lineage>
        <taxon>Bacteria</taxon>
        <taxon>Pseudomonadati</taxon>
        <taxon>Pseudomonadota</taxon>
        <taxon>Gammaproteobacteria</taxon>
        <taxon>Alteromonadales</taxon>
        <taxon>Alteromonadaceae</taxon>
        <taxon>Hydrocarboniclastica</taxon>
    </lineage>
</organism>
<keyword evidence="8 13" id="KW-0547">Nucleotide-binding</keyword>
<dbReference type="GO" id="GO:0009029">
    <property type="term" value="F:lipid-A 4'-kinase activity"/>
    <property type="evidence" value="ECO:0007669"/>
    <property type="project" value="UniProtKB-UniRule"/>
</dbReference>
<comment type="pathway">
    <text evidence="2 13">Glycolipid biosynthesis; lipid IV(A) biosynthesis; lipid IV(A) from (3R)-3-hydroxytetradecanoyl-[acyl-carrier-protein] and UDP-N-acetyl-alpha-D-glucosamine: step 6/6.</text>
</comment>
<gene>
    <name evidence="13" type="primary">lpxK</name>
    <name evidence="14" type="ORF">soil367_10405</name>
</gene>